<dbReference type="OrthoDB" id="9810066at2"/>
<dbReference type="RefSeq" id="WP_128700278.1">
    <property type="nucleotide sequence ID" value="NZ_CP019384.1"/>
</dbReference>
<dbReference type="GO" id="GO:0016757">
    <property type="term" value="F:glycosyltransferase activity"/>
    <property type="evidence" value="ECO:0007669"/>
    <property type="project" value="UniProtKB-KW"/>
</dbReference>
<dbReference type="Proteomes" id="UP000287243">
    <property type="component" value="Chromosome"/>
</dbReference>
<dbReference type="AlphaFoldDB" id="A0A410P5I6"/>
<organism evidence="2 3">
    <name type="scientific">Velamenicoccus archaeovorus</name>
    <dbReference type="NCBI Taxonomy" id="1930593"/>
    <lineage>
        <taxon>Bacteria</taxon>
        <taxon>Pseudomonadati</taxon>
        <taxon>Candidatus Omnitrophota</taxon>
        <taxon>Candidatus Velamenicoccus</taxon>
    </lineage>
</organism>
<keyword evidence="2" id="KW-0328">Glycosyltransferase</keyword>
<keyword evidence="3" id="KW-1185">Reference proteome</keyword>
<reference evidence="2 3" key="1">
    <citation type="submission" date="2017-01" db="EMBL/GenBank/DDBJ databases">
        <title>First insights into the biology of 'candidatus Vampirococcus archaeovorus'.</title>
        <authorList>
            <person name="Kizina J."/>
            <person name="Jordan S."/>
            <person name="Stueber K."/>
            <person name="Reinhardt R."/>
            <person name="Harder J."/>
        </authorList>
    </citation>
    <scope>NUCLEOTIDE SEQUENCE [LARGE SCALE GENOMIC DNA]</scope>
    <source>
        <strain evidence="2 3">LiM</strain>
    </source>
</reference>
<feature type="domain" description="Phosphoribosyltransferase" evidence="1">
    <location>
        <begin position="19"/>
        <end position="163"/>
    </location>
</feature>
<name>A0A410P5I6_VELA1</name>
<evidence type="ECO:0000313" key="3">
    <source>
        <dbReference type="Proteomes" id="UP000287243"/>
    </source>
</evidence>
<dbReference type="InterPro" id="IPR000836">
    <property type="entry name" value="PRTase_dom"/>
</dbReference>
<dbReference type="KEGG" id="vai:BU251_06820"/>
<accession>A0A410P5I6</accession>
<dbReference type="InterPro" id="IPR029057">
    <property type="entry name" value="PRTase-like"/>
</dbReference>
<dbReference type="CDD" id="cd06223">
    <property type="entry name" value="PRTases_typeI"/>
    <property type="match status" value="1"/>
</dbReference>
<dbReference type="Pfam" id="PF00156">
    <property type="entry name" value="Pribosyltran"/>
    <property type="match status" value="1"/>
</dbReference>
<dbReference type="Gene3D" id="3.30.1310.20">
    <property type="entry name" value="PRTase-like"/>
    <property type="match status" value="1"/>
</dbReference>
<evidence type="ECO:0000259" key="1">
    <source>
        <dbReference type="Pfam" id="PF00156"/>
    </source>
</evidence>
<dbReference type="EMBL" id="CP019384">
    <property type="protein sequence ID" value="QAT17446.1"/>
    <property type="molecule type" value="Genomic_DNA"/>
</dbReference>
<gene>
    <name evidence="2" type="ORF">BU251_06820</name>
</gene>
<proteinExistence type="predicted"/>
<keyword evidence="2" id="KW-0808">Transferase</keyword>
<dbReference type="Gene3D" id="3.40.50.2020">
    <property type="match status" value="1"/>
</dbReference>
<evidence type="ECO:0000313" key="2">
    <source>
        <dbReference type="EMBL" id="QAT17446.1"/>
    </source>
</evidence>
<dbReference type="SUPFAM" id="SSF53271">
    <property type="entry name" value="PRTase-like"/>
    <property type="match status" value="1"/>
</dbReference>
<sequence length="208" mass="22901">MFADRKDAGLKLAAALQRFRGEKALVLAIPKGGVEVGFYVAQELELPLSVVVARKLPYPDNPEAGFGAVAEDGSTFIFEDAVRWLTQEDIGKIKRQQIAEARRRVEVFRAGRPLPSLNGKTVILVDDGIAMGSTMRVSIKLCRHKQAARVIVAVPVSGREMVREMSRLADEAVILETPPFFKAVAQVYGRWYDVSDEEAATFLKKAGL</sequence>
<protein>
    <submittedName>
        <fullName evidence="2">Phosphoribosyltransferase</fullName>
    </submittedName>
</protein>